<feature type="chain" id="PRO_5012245585" evidence="3">
    <location>
        <begin position="30"/>
        <end position="525"/>
    </location>
</feature>
<feature type="region of interest" description="Disordered" evidence="2">
    <location>
        <begin position="325"/>
        <end position="344"/>
    </location>
</feature>
<dbReference type="PANTHER" id="PTHR36842">
    <property type="entry name" value="PROTEIN TOLB HOMOLOG"/>
    <property type="match status" value="1"/>
</dbReference>
<dbReference type="EMBL" id="CP022685">
    <property type="protein sequence ID" value="ATL31069.1"/>
    <property type="molecule type" value="Genomic_DNA"/>
</dbReference>
<feature type="region of interest" description="Disordered" evidence="2">
    <location>
        <begin position="485"/>
        <end position="525"/>
    </location>
</feature>
<evidence type="ECO:0000256" key="3">
    <source>
        <dbReference type="SAM" id="SignalP"/>
    </source>
</evidence>
<accession>A0A291QH76</accession>
<dbReference type="Gene3D" id="2.120.10.30">
    <property type="entry name" value="TolB, C-terminal domain"/>
    <property type="match status" value="2"/>
</dbReference>
<evidence type="ECO:0000313" key="4">
    <source>
        <dbReference type="EMBL" id="ATL31069.1"/>
    </source>
</evidence>
<dbReference type="SUPFAM" id="SSF82171">
    <property type="entry name" value="DPP6 N-terminal domain-like"/>
    <property type="match status" value="1"/>
</dbReference>
<evidence type="ECO:0000256" key="2">
    <source>
        <dbReference type="SAM" id="MobiDB-lite"/>
    </source>
</evidence>
<feature type="signal peptide" evidence="3">
    <location>
        <begin position="1"/>
        <end position="29"/>
    </location>
</feature>
<dbReference type="RefSeq" id="WP_098245265.1">
    <property type="nucleotide sequence ID" value="NZ_CP022685.1"/>
</dbReference>
<dbReference type="Proteomes" id="UP000221011">
    <property type="component" value="Chromosome"/>
</dbReference>
<protein>
    <submittedName>
        <fullName evidence="4">WD40 domain protein beta Propeller</fullName>
    </submittedName>
</protein>
<keyword evidence="5" id="KW-1185">Reference proteome</keyword>
<dbReference type="AlphaFoldDB" id="A0A291QH76"/>
<sequence>MLTTMFRRAAAPTALALSAVLAPAATAGADETPADSLRTVPIPDSVRGPKFPSFTPDGERLVFTGTPQGSTRSEIMTIRENGTGLTCLTCGLDTGSDDDLSQPLVFPDGRRMVVNSGIPGGGTLVLECEKKISKCRDPEVVPLNFPEPGEGHVLQKGREVRIAPDGKHVAFTQIRTTSTGEPGYLANVGTLRRAENSYEIDDARVVSAKGEAKSFTHDGRSLVVSEYVDTPEAANPDVFLFDLATGHKTRLTYANDYDEDLQFAPDGERYVVGSGRDSDIFATLSQLTRPNFIGPGLQPVFTTLFNQRRERPDLLEPWLVRSGSEEKGDLGEPLAPGATDGGWDSRMKNHWSPDSTKVAFWQQNMTDAAESRMVIADVSDRPSEPLPARTTPDPDWAAPLKDYVPETFSPAESRPGHASGSVTIEEHPHPDDPELTTLKVTYDDFSDDGKSVINGTEQADHTAGGVVGTVHYTAGLTMSGAHEGTLTADLHADPGAGDGHEPEPGAAKLEGSVVSEVDGHRLRLP</sequence>
<keyword evidence="3" id="KW-0732">Signal</keyword>
<gene>
    <name evidence="4" type="ORF">KY5_6051c</name>
</gene>
<name>A0A291QH76_9ACTN</name>
<dbReference type="InterPro" id="IPR011659">
    <property type="entry name" value="WD40"/>
</dbReference>
<evidence type="ECO:0000313" key="5">
    <source>
        <dbReference type="Proteomes" id="UP000221011"/>
    </source>
</evidence>
<dbReference type="Pfam" id="PF07676">
    <property type="entry name" value="PD40"/>
    <property type="match status" value="1"/>
</dbReference>
<feature type="region of interest" description="Disordered" evidence="2">
    <location>
        <begin position="409"/>
        <end position="434"/>
    </location>
</feature>
<dbReference type="InterPro" id="IPR011042">
    <property type="entry name" value="6-blade_b-propeller_TolB-like"/>
</dbReference>
<proteinExistence type="inferred from homology"/>
<feature type="region of interest" description="Disordered" evidence="2">
    <location>
        <begin position="379"/>
        <end position="398"/>
    </location>
</feature>
<evidence type="ECO:0000256" key="1">
    <source>
        <dbReference type="ARBA" id="ARBA00009820"/>
    </source>
</evidence>
<feature type="region of interest" description="Disordered" evidence="2">
    <location>
        <begin position="27"/>
        <end position="57"/>
    </location>
</feature>
<reference evidence="4 5" key="1">
    <citation type="submission" date="2017-08" db="EMBL/GenBank/DDBJ databases">
        <title>Complete Genome Sequence of Streptomyces formicae KY5, the formicamycin producer.</title>
        <authorList>
            <person name="Holmes N.A."/>
            <person name="Devine R."/>
            <person name="Qin Z."/>
            <person name="Seipke R.F."/>
            <person name="Wilkinson B."/>
            <person name="Hutchings M.I."/>
        </authorList>
    </citation>
    <scope>NUCLEOTIDE SEQUENCE [LARGE SCALE GENOMIC DNA]</scope>
    <source>
        <strain evidence="4 5">KY5</strain>
    </source>
</reference>
<dbReference type="KEGG" id="sfk:KY5_6051c"/>
<comment type="similarity">
    <text evidence="1">Belongs to the TolB family.</text>
</comment>
<organism evidence="4 5">
    <name type="scientific">Streptomyces formicae</name>
    <dbReference type="NCBI Taxonomy" id="1616117"/>
    <lineage>
        <taxon>Bacteria</taxon>
        <taxon>Bacillati</taxon>
        <taxon>Actinomycetota</taxon>
        <taxon>Actinomycetes</taxon>
        <taxon>Kitasatosporales</taxon>
        <taxon>Streptomycetaceae</taxon>
        <taxon>Streptomyces</taxon>
    </lineage>
</organism>